<protein>
    <submittedName>
        <fullName evidence="1">Uncharacterized protein</fullName>
    </submittedName>
</protein>
<organism evidence="1 2">
    <name type="scientific">Cannabis sativa</name>
    <name type="common">Hemp</name>
    <name type="synonym">Marijuana</name>
    <dbReference type="NCBI Taxonomy" id="3483"/>
    <lineage>
        <taxon>Eukaryota</taxon>
        <taxon>Viridiplantae</taxon>
        <taxon>Streptophyta</taxon>
        <taxon>Embryophyta</taxon>
        <taxon>Tracheophyta</taxon>
        <taxon>Spermatophyta</taxon>
        <taxon>Magnoliopsida</taxon>
        <taxon>eudicotyledons</taxon>
        <taxon>Gunneridae</taxon>
        <taxon>Pentapetalae</taxon>
        <taxon>rosids</taxon>
        <taxon>fabids</taxon>
        <taxon>Rosales</taxon>
        <taxon>Cannabaceae</taxon>
        <taxon>Cannabis</taxon>
    </lineage>
</organism>
<reference evidence="1" key="2">
    <citation type="submission" date="2021-03" db="UniProtKB">
        <authorList>
            <consortium name="EnsemblPlants"/>
        </authorList>
    </citation>
    <scope>IDENTIFICATION</scope>
</reference>
<evidence type="ECO:0000313" key="1">
    <source>
        <dbReference type="EnsemblPlants" id="cds.novel_model_1791_5bd9a17a"/>
    </source>
</evidence>
<accession>A0A803QV81</accession>
<name>A0A803QV81_CANSA</name>
<dbReference type="EMBL" id="UZAU01000053">
    <property type="status" value="NOT_ANNOTATED_CDS"/>
    <property type="molecule type" value="Genomic_DNA"/>
</dbReference>
<reference evidence="1" key="1">
    <citation type="submission" date="2018-11" db="EMBL/GenBank/DDBJ databases">
        <authorList>
            <person name="Grassa J C."/>
        </authorList>
    </citation>
    <scope>NUCLEOTIDE SEQUENCE [LARGE SCALE GENOMIC DNA]</scope>
</reference>
<evidence type="ECO:0000313" key="2">
    <source>
        <dbReference type="Proteomes" id="UP000596661"/>
    </source>
</evidence>
<proteinExistence type="predicted"/>
<dbReference type="Gramene" id="novel_model_1791_5bd9a17a">
    <property type="protein sequence ID" value="cds.novel_model_1791_5bd9a17a"/>
    <property type="gene ID" value="novel_gene_984_5bd9a17a"/>
</dbReference>
<dbReference type="EnsemblPlants" id="novel_model_1791_5bd9a17a">
    <property type="protein sequence ID" value="cds.novel_model_1791_5bd9a17a"/>
    <property type="gene ID" value="novel_gene_984_5bd9a17a"/>
</dbReference>
<sequence>MCVCVCLCECIAVVMINRSVFSSLFPPSPSSPLIPPRFSIPLPIYLTLFPCNPDISSHLI</sequence>
<dbReference type="Proteomes" id="UP000596661">
    <property type="component" value="Chromosome 1"/>
</dbReference>
<dbReference type="AlphaFoldDB" id="A0A803QV81"/>
<keyword evidence="2" id="KW-1185">Reference proteome</keyword>